<dbReference type="Pfam" id="PF12099">
    <property type="entry name" value="DUF3575"/>
    <property type="match status" value="1"/>
</dbReference>
<dbReference type="AlphaFoldDB" id="A0A7Y0FLY9"/>
<dbReference type="Proteomes" id="UP000559626">
    <property type="component" value="Unassembled WGS sequence"/>
</dbReference>
<keyword evidence="3" id="KW-1185">Reference proteome</keyword>
<dbReference type="RefSeq" id="WP_169530539.1">
    <property type="nucleotide sequence ID" value="NZ_JABBGH010000001.1"/>
</dbReference>
<evidence type="ECO:0000256" key="1">
    <source>
        <dbReference type="SAM" id="SignalP"/>
    </source>
</evidence>
<protein>
    <submittedName>
        <fullName evidence="2">DUF3575 domain-containing protein</fullName>
    </submittedName>
</protein>
<organism evidence="2 3">
    <name type="scientific">Hymenobacter polaris</name>
    <dbReference type="NCBI Taxonomy" id="2682546"/>
    <lineage>
        <taxon>Bacteria</taxon>
        <taxon>Pseudomonadati</taxon>
        <taxon>Bacteroidota</taxon>
        <taxon>Cytophagia</taxon>
        <taxon>Cytophagales</taxon>
        <taxon>Hymenobacteraceae</taxon>
        <taxon>Hymenobacter</taxon>
    </lineage>
</organism>
<keyword evidence="1" id="KW-0732">Signal</keyword>
<evidence type="ECO:0000313" key="2">
    <source>
        <dbReference type="EMBL" id="NML65293.1"/>
    </source>
</evidence>
<reference evidence="2 3" key="1">
    <citation type="submission" date="2020-04" db="EMBL/GenBank/DDBJ databases">
        <title>Hymenobacter polaris sp. nov., isolated from Arctic soil.</title>
        <authorList>
            <person name="Dahal R.H."/>
        </authorList>
    </citation>
    <scope>NUCLEOTIDE SEQUENCE [LARGE SCALE GENOMIC DNA]</scope>
    <source>
        <strain evidence="2 3">RP-2-7</strain>
    </source>
</reference>
<evidence type="ECO:0000313" key="3">
    <source>
        <dbReference type="Proteomes" id="UP000559626"/>
    </source>
</evidence>
<proteinExistence type="predicted"/>
<comment type="caution">
    <text evidence="2">The sequence shown here is derived from an EMBL/GenBank/DDBJ whole genome shotgun (WGS) entry which is preliminary data.</text>
</comment>
<gene>
    <name evidence="2" type="ORF">HHL22_08765</name>
</gene>
<accession>A0A7Y0FLY9</accession>
<feature type="signal peptide" evidence="1">
    <location>
        <begin position="1"/>
        <end position="21"/>
    </location>
</feature>
<dbReference type="EMBL" id="JABBGH010000001">
    <property type="protein sequence ID" value="NML65293.1"/>
    <property type="molecule type" value="Genomic_DNA"/>
</dbReference>
<feature type="chain" id="PRO_5031468778" evidence="1">
    <location>
        <begin position="22"/>
        <end position="188"/>
    </location>
</feature>
<dbReference type="InterPro" id="IPR021958">
    <property type="entry name" value="DUF3575"/>
</dbReference>
<name>A0A7Y0FLY9_9BACT</name>
<sequence>MKHLVLSIGLLLLAPSLFAQAPAVRPPVRGHVVSLGIFTLAPSIGVQVEQRLGQHFSLSLSGSRFFSSDYPGYQGVLAARFYFRPTAPTGLYLQAQAGAYSHTAQVVGDYPGVTHEPQPTSYNGKGGGLGLGYQWQFGQRWLANAGLGLRFYPHNLGAKCDCYYLGNWYAVGQPGSVLDGQLSVGYAF</sequence>